<gene>
    <name evidence="1" type="ORF">A4H97_17350</name>
</gene>
<dbReference type="RefSeq" id="WP_081204485.1">
    <property type="nucleotide sequence ID" value="NZ_FOCZ01000003.1"/>
</dbReference>
<evidence type="ECO:0000313" key="2">
    <source>
        <dbReference type="Proteomes" id="UP000192610"/>
    </source>
</evidence>
<accession>A0A1V9E1H7</accession>
<dbReference type="Proteomes" id="UP000192610">
    <property type="component" value="Unassembled WGS sequence"/>
</dbReference>
<dbReference type="STRING" id="354355.SAMN05660816_02215"/>
<organism evidence="1 2">
    <name type="scientific">Niastella yeongjuensis</name>
    <dbReference type="NCBI Taxonomy" id="354355"/>
    <lineage>
        <taxon>Bacteria</taxon>
        <taxon>Pseudomonadati</taxon>
        <taxon>Bacteroidota</taxon>
        <taxon>Chitinophagia</taxon>
        <taxon>Chitinophagales</taxon>
        <taxon>Chitinophagaceae</taxon>
        <taxon>Niastella</taxon>
    </lineage>
</organism>
<proteinExistence type="predicted"/>
<reference evidence="2" key="1">
    <citation type="submission" date="2016-04" db="EMBL/GenBank/DDBJ databases">
        <authorList>
            <person name="Chen L."/>
            <person name="Zhuang W."/>
            <person name="Wang G."/>
        </authorList>
    </citation>
    <scope>NUCLEOTIDE SEQUENCE [LARGE SCALE GENOMIC DNA]</scope>
    <source>
        <strain evidence="2">17621</strain>
    </source>
</reference>
<evidence type="ECO:0000313" key="1">
    <source>
        <dbReference type="EMBL" id="OQP39983.1"/>
    </source>
</evidence>
<dbReference type="AlphaFoldDB" id="A0A1V9E1H7"/>
<protein>
    <submittedName>
        <fullName evidence="1">Uncharacterized protein</fullName>
    </submittedName>
</protein>
<sequence>MKQLCTLLFFLTLTSNLYCQFENGLYKGLERICWTDEAGKVHYYDAPRKWYHENLLLIDNDSIFMYKVPLKIVNNQKNYSAADGAFYYYYGAIQHTDTGTVVNLTMNNCDYCGHEVKFDSATGFMYPVAKIEKYKLTKSANGIQLGGVDYNRETGKLKNGFPPRQLFYIDSNSIYRVEPKGQYGLISTAIKNFLQTKDLILDGDTLRISLDRYNNNSLIETLDPANIKIDTTGILFCFYTQKDLKQLAANSTRPIRYIEVGQIIDYWKAARVYLKYRIALPKTIHQYSEKQFSNLFEYNKVETEYMLADKLHQNNWERVEQL</sequence>
<name>A0A1V9E1H7_9BACT</name>
<dbReference type="EMBL" id="LVXG01000078">
    <property type="protein sequence ID" value="OQP39983.1"/>
    <property type="molecule type" value="Genomic_DNA"/>
</dbReference>
<comment type="caution">
    <text evidence="1">The sequence shown here is derived from an EMBL/GenBank/DDBJ whole genome shotgun (WGS) entry which is preliminary data.</text>
</comment>
<keyword evidence="2" id="KW-1185">Reference proteome</keyword>